<sequence>FGVLMWEVFSNGKTPYMGMTNIKARLWIEEGNRMAAPPGTPAAVYTLMLECWEYLDENRPHFSTIHKTLKDIAKTL</sequence>
<proteinExistence type="predicted"/>
<dbReference type="GO" id="GO:0043235">
    <property type="term" value="C:receptor complex"/>
    <property type="evidence" value="ECO:0007669"/>
    <property type="project" value="TreeGrafter"/>
</dbReference>
<dbReference type="OrthoDB" id="546826at2759"/>
<keyword evidence="3" id="KW-1185">Reference proteome</keyword>
<dbReference type="InterPro" id="IPR050122">
    <property type="entry name" value="RTK"/>
</dbReference>
<feature type="non-terminal residue" evidence="2">
    <location>
        <position position="76"/>
    </location>
</feature>
<organism evidence="2 3">
    <name type="scientific">Candidula unifasciata</name>
    <dbReference type="NCBI Taxonomy" id="100452"/>
    <lineage>
        <taxon>Eukaryota</taxon>
        <taxon>Metazoa</taxon>
        <taxon>Spiralia</taxon>
        <taxon>Lophotrochozoa</taxon>
        <taxon>Mollusca</taxon>
        <taxon>Gastropoda</taxon>
        <taxon>Heterobranchia</taxon>
        <taxon>Euthyneura</taxon>
        <taxon>Panpulmonata</taxon>
        <taxon>Eupulmonata</taxon>
        <taxon>Stylommatophora</taxon>
        <taxon>Helicina</taxon>
        <taxon>Helicoidea</taxon>
        <taxon>Geomitridae</taxon>
        <taxon>Candidula</taxon>
    </lineage>
</organism>
<dbReference type="Pfam" id="PF07714">
    <property type="entry name" value="PK_Tyr_Ser-Thr"/>
    <property type="match status" value="1"/>
</dbReference>
<name>A0A8S3Z4P4_9EUPU</name>
<dbReference type="Gene3D" id="1.10.510.10">
    <property type="entry name" value="Transferase(Phosphotransferase) domain 1"/>
    <property type="match status" value="1"/>
</dbReference>
<dbReference type="GO" id="GO:0004714">
    <property type="term" value="F:transmembrane receptor protein tyrosine kinase activity"/>
    <property type="evidence" value="ECO:0007669"/>
    <property type="project" value="TreeGrafter"/>
</dbReference>
<dbReference type="SUPFAM" id="SSF56112">
    <property type="entry name" value="Protein kinase-like (PK-like)"/>
    <property type="match status" value="1"/>
</dbReference>
<dbReference type="InterPro" id="IPR001245">
    <property type="entry name" value="Ser-Thr/Tyr_kinase_cat_dom"/>
</dbReference>
<reference evidence="2" key="1">
    <citation type="submission" date="2021-04" db="EMBL/GenBank/DDBJ databases">
        <authorList>
            <consortium name="Molecular Ecology Group"/>
        </authorList>
    </citation>
    <scope>NUCLEOTIDE SEQUENCE</scope>
</reference>
<dbReference type="AlphaFoldDB" id="A0A8S3Z4P4"/>
<dbReference type="GO" id="GO:0005886">
    <property type="term" value="C:plasma membrane"/>
    <property type="evidence" value="ECO:0007669"/>
    <property type="project" value="TreeGrafter"/>
</dbReference>
<evidence type="ECO:0000313" key="2">
    <source>
        <dbReference type="EMBL" id="CAG5122141.1"/>
    </source>
</evidence>
<dbReference type="PANTHER" id="PTHR24416:SF611">
    <property type="entry name" value="TYROSINE-PROTEIN KINASE TRANSMEMBRANE RECEPTOR ROR"/>
    <property type="match status" value="1"/>
</dbReference>
<evidence type="ECO:0000313" key="3">
    <source>
        <dbReference type="Proteomes" id="UP000678393"/>
    </source>
</evidence>
<dbReference type="PANTHER" id="PTHR24416">
    <property type="entry name" value="TYROSINE-PROTEIN KINASE RECEPTOR"/>
    <property type="match status" value="1"/>
</dbReference>
<gene>
    <name evidence="2" type="ORF">CUNI_LOCUS7699</name>
</gene>
<evidence type="ECO:0000259" key="1">
    <source>
        <dbReference type="Pfam" id="PF07714"/>
    </source>
</evidence>
<dbReference type="EMBL" id="CAJHNH020001233">
    <property type="protein sequence ID" value="CAG5122141.1"/>
    <property type="molecule type" value="Genomic_DNA"/>
</dbReference>
<dbReference type="InterPro" id="IPR011009">
    <property type="entry name" value="Kinase-like_dom_sf"/>
</dbReference>
<feature type="domain" description="Serine-threonine/tyrosine-protein kinase catalytic" evidence="1">
    <location>
        <begin position="1"/>
        <end position="69"/>
    </location>
</feature>
<protein>
    <recommendedName>
        <fullName evidence="1">Serine-threonine/tyrosine-protein kinase catalytic domain-containing protein</fullName>
    </recommendedName>
</protein>
<dbReference type="Proteomes" id="UP000678393">
    <property type="component" value="Unassembled WGS sequence"/>
</dbReference>
<accession>A0A8S3Z4P4</accession>
<dbReference type="GO" id="GO:0007169">
    <property type="term" value="P:cell surface receptor protein tyrosine kinase signaling pathway"/>
    <property type="evidence" value="ECO:0007669"/>
    <property type="project" value="TreeGrafter"/>
</dbReference>
<comment type="caution">
    <text evidence="2">The sequence shown here is derived from an EMBL/GenBank/DDBJ whole genome shotgun (WGS) entry which is preliminary data.</text>
</comment>